<dbReference type="AlphaFoldDB" id="A0A6S6T5E6"/>
<dbReference type="GO" id="GO:0051607">
    <property type="term" value="P:defense response to virus"/>
    <property type="evidence" value="ECO:0007669"/>
    <property type="project" value="UniProtKB-KW"/>
</dbReference>
<proteinExistence type="predicted"/>
<reference evidence="4" key="1">
    <citation type="submission" date="2020-01" db="EMBL/GenBank/DDBJ databases">
        <authorList>
            <person name="Meier V. D."/>
            <person name="Meier V D."/>
        </authorList>
    </citation>
    <scope>NUCLEOTIDE SEQUENCE</scope>
    <source>
        <strain evidence="4">HLG_WM_MAG_03</strain>
    </source>
</reference>
<name>A0A6S6T5E6_9BACT</name>
<dbReference type="InterPro" id="IPR043128">
    <property type="entry name" value="Rev_trsase/Diguanyl_cyclase"/>
</dbReference>
<dbReference type="Pfam" id="PF22335">
    <property type="entry name" value="Cas10-Cmr2_palm2"/>
    <property type="match status" value="1"/>
</dbReference>
<feature type="domain" description="Cas10/Cmr2 second palm" evidence="3">
    <location>
        <begin position="188"/>
        <end position="313"/>
    </location>
</feature>
<evidence type="ECO:0000259" key="3">
    <source>
        <dbReference type="Pfam" id="PF22335"/>
    </source>
</evidence>
<accession>A0A6S6T5E6</accession>
<keyword evidence="1" id="KW-0547">Nucleotide-binding</keyword>
<dbReference type="GO" id="GO:0000166">
    <property type="term" value="F:nucleotide binding"/>
    <property type="evidence" value="ECO:0007669"/>
    <property type="project" value="UniProtKB-KW"/>
</dbReference>
<evidence type="ECO:0000256" key="1">
    <source>
        <dbReference type="ARBA" id="ARBA00022741"/>
    </source>
</evidence>
<evidence type="ECO:0000256" key="2">
    <source>
        <dbReference type="ARBA" id="ARBA00023118"/>
    </source>
</evidence>
<evidence type="ECO:0000313" key="4">
    <source>
        <dbReference type="EMBL" id="CAA6818421.1"/>
    </source>
</evidence>
<dbReference type="EMBL" id="CACVAR010000290">
    <property type="protein sequence ID" value="CAA6818421.1"/>
    <property type="molecule type" value="Genomic_DNA"/>
</dbReference>
<dbReference type="InterPro" id="IPR054767">
    <property type="entry name" value="Cas10-Cmr2_palm2"/>
</dbReference>
<gene>
    <name evidence="4" type="ORF">HELGO_WM50706</name>
</gene>
<sequence length="468" mass="53009">MGKYLYGASVQGIQDFIFKTNKLQEIVGASEIVKGIEKLFIDNYEAEDILLNAAGNIKAVFTEDECRKVVLEFPKRMMQSAYGITLSQAVVEIVGKKPTQDEINLLEQRLKVQRNRVSIPLDLSLNIMALNPSTAKPVVAYRTIQKKSTPVDRATEQKIEANNNFFQKNPHLKEFKNLSEMSNAKNKIAVIHADGNGLGMLIPQLHKQGKKLSEFSKALDLATKSAFEKAKSDDMSIRDVILGGDDMVVICNANDALTFTKNFLLYFEEETEKELGSKLTACAGIAYMNEKYPFHYAIALAEELCSATKKHAKKINESLAPSSLMFHNIQSSNFQSWSKFVDDELTIKNDKQEIRCDFGPYYLDEENEVKIGDFINTLEAYRCDGSPISRLRMWMGELYKSHQYASVMLARINDMAEKSADWKSCIMEKNLQRFNRELSNETLIIKKDGYDKTPIYDVLQILSATEAK</sequence>
<protein>
    <recommendedName>
        <fullName evidence="3">Cas10/Cmr2 second palm domain-containing protein</fullName>
    </recommendedName>
</protein>
<keyword evidence="2" id="KW-0051">Antiviral defense</keyword>
<dbReference type="Gene3D" id="3.30.70.270">
    <property type="match status" value="1"/>
</dbReference>
<organism evidence="4">
    <name type="scientific">uncultured Sulfurovum sp</name>
    <dbReference type="NCBI Taxonomy" id="269237"/>
    <lineage>
        <taxon>Bacteria</taxon>
        <taxon>Pseudomonadati</taxon>
        <taxon>Campylobacterota</taxon>
        <taxon>Epsilonproteobacteria</taxon>
        <taxon>Campylobacterales</taxon>
        <taxon>Sulfurovaceae</taxon>
        <taxon>Sulfurovum</taxon>
        <taxon>environmental samples</taxon>
    </lineage>
</organism>